<protein>
    <submittedName>
        <fullName evidence="2">Tetratricopeptide repeat protein</fullName>
    </submittedName>
</protein>
<organism evidence="2 3">
    <name type="scientific">Thermophilibacter immobilis</name>
    <dbReference type="NCBI Taxonomy" id="2779519"/>
    <lineage>
        <taxon>Bacteria</taxon>
        <taxon>Bacillati</taxon>
        <taxon>Actinomycetota</taxon>
        <taxon>Coriobacteriia</taxon>
        <taxon>Coriobacteriales</taxon>
        <taxon>Atopobiaceae</taxon>
        <taxon>Thermophilibacter</taxon>
    </lineage>
</organism>
<keyword evidence="1" id="KW-0472">Membrane</keyword>
<keyword evidence="3" id="KW-1185">Reference proteome</keyword>
<keyword evidence="1" id="KW-1133">Transmembrane helix</keyword>
<dbReference type="Pfam" id="PF13432">
    <property type="entry name" value="TPR_16"/>
    <property type="match status" value="2"/>
</dbReference>
<name>A0A7S7M787_9ACTN</name>
<evidence type="ECO:0000313" key="3">
    <source>
        <dbReference type="Proteomes" id="UP000593735"/>
    </source>
</evidence>
<dbReference type="Gene3D" id="1.25.40.10">
    <property type="entry name" value="Tetratricopeptide repeat domain"/>
    <property type="match status" value="2"/>
</dbReference>
<dbReference type="KEGG" id="tio:INP52_05460"/>
<accession>A0A7S7M787</accession>
<evidence type="ECO:0000313" key="2">
    <source>
        <dbReference type="EMBL" id="QOY59893.1"/>
    </source>
</evidence>
<feature type="transmembrane region" description="Helical" evidence="1">
    <location>
        <begin position="301"/>
        <end position="323"/>
    </location>
</feature>
<dbReference type="Proteomes" id="UP000593735">
    <property type="component" value="Chromosome"/>
</dbReference>
<gene>
    <name evidence="2" type="ORF">INP52_05460</name>
</gene>
<dbReference type="AlphaFoldDB" id="A0A7S7M787"/>
<reference evidence="2 3" key="1">
    <citation type="submission" date="2020-10" db="EMBL/GenBank/DDBJ databases">
        <title>Olsenella immobilis sp.nov., isolated from the mud in a fermentation cellar used for the production of Chinese strong-flavoured liquor.</title>
        <authorList>
            <person name="Lu L."/>
        </authorList>
    </citation>
    <scope>NUCLEOTIDE SEQUENCE [LARGE SCALE GENOMIC DNA]</scope>
    <source>
        <strain evidence="2 3">LZLJ-2</strain>
    </source>
</reference>
<keyword evidence="1" id="KW-0812">Transmembrane</keyword>
<dbReference type="InterPro" id="IPR011990">
    <property type="entry name" value="TPR-like_helical_dom_sf"/>
</dbReference>
<proteinExistence type="predicted"/>
<dbReference type="SUPFAM" id="SSF48452">
    <property type="entry name" value="TPR-like"/>
    <property type="match status" value="1"/>
</dbReference>
<dbReference type="EMBL" id="CP063767">
    <property type="protein sequence ID" value="QOY59893.1"/>
    <property type="molecule type" value="Genomic_DNA"/>
</dbReference>
<sequence length="435" mass="45623">MNQQAYESGKRAYQSADWLGAVTHLGEAVRPGEVSGEVDHLRGNAYMKLGQFDAAAAAYGSALADGAYGKRGALSCNRGRALLAAGHLPEAIAALTESVADTSYATPYKAYLALGSAYERSGDARSAGIAYRSAAIDETNPAPAVSLSKLGSCFMRLGRSVDAVEAYRTALDFTTPLESQSRVWCDLGLAYVAANRMSEAVDAFAHAASDTSFTFSPEAQASYDAARKAVASLGDRRPSETDAFLAAAGYGAGYDPLDPTGSSGELMPSPEDTGFFSVTEEDLMAADKKERKVRKKHRHTGLKVFIAILVVLLLAVGASVFAYTRGYGWPTQQAVSEELFAAKTSGSDLASYVVSGTSTEQIQEMSDALPSGATVSVNGVDQTMTDSTVHLTAALASGGEQDYVISMKRDGISWKVASVTPEYASQSGSGNTSTD</sequence>
<evidence type="ECO:0000256" key="1">
    <source>
        <dbReference type="SAM" id="Phobius"/>
    </source>
</evidence>
<dbReference type="RefSeq" id="WP_194369759.1">
    <property type="nucleotide sequence ID" value="NZ_CP063767.1"/>
</dbReference>